<reference evidence="11 12" key="1">
    <citation type="submission" date="2024-10" db="EMBL/GenBank/DDBJ databases">
        <title>Updated reference genomes for cyclostephanoid diatoms.</title>
        <authorList>
            <person name="Roberts W.R."/>
            <person name="Alverson A.J."/>
        </authorList>
    </citation>
    <scope>NUCLEOTIDE SEQUENCE [LARGE SCALE GENOMIC DNA]</scope>
    <source>
        <strain evidence="11 12">AJA228-03</strain>
    </source>
</reference>
<feature type="compositionally biased region" description="Gly residues" evidence="8">
    <location>
        <begin position="353"/>
        <end position="364"/>
    </location>
</feature>
<feature type="compositionally biased region" description="Basic residues" evidence="8">
    <location>
        <begin position="164"/>
        <end position="186"/>
    </location>
</feature>
<evidence type="ECO:0000256" key="1">
    <source>
        <dbReference type="ARBA" id="ARBA00004141"/>
    </source>
</evidence>
<evidence type="ECO:0000256" key="4">
    <source>
        <dbReference type="ARBA" id="ARBA00022989"/>
    </source>
</evidence>
<feature type="compositionally biased region" description="Basic and acidic residues" evidence="8">
    <location>
        <begin position="79"/>
        <end position="88"/>
    </location>
</feature>
<sequence>MTDSRRIHHQSSSSSSLSSLSSSSTSRPRRLLAAMFLASATNVNIGNMKTMNAASGYVVRPSSSSSSSSTTMTTTTSRVRSEIVEWDRSRRRRSSSSSGSSGGGGLGRPSSLPRTGSRLRWGPCDDHYGHRHGHDHVSDYVVGVVIPIEHGGYGLVRRNDIVRHQRRAHHNRRRSRRRSHHHRHHLSSTSSSEGTIGGALADEDDDDHHDRDPSSRVGVGGGGDWDGGISRNAVGMVIQSSSSIIDPSMACDDDVDDDDDDDDIDCSGGGSTSNDNDILVEIEESSTMTAMAFSPPSSSCALSSSLSLSSSSSAAAAASEDFIEVQLREDMQWREEPRPQPPSDMEDDDNAIGGLGGGDIGGGMIDDDNDNNNNNININRPKNPRMQTFAYLNRPIVEVRIIGIVLLSCFLQAIDTLSSLPYEVHRGIGIIDTVCVYVFAIEFVLRWWSAGRFQLRYLSKPLVSIDAIVVIFPLVLNCILPLWDYLSTAGLLPDVSLPGWLLSSTSANSALLNLRLLRILKFQRILTDKDTYMKFELALGMKESDVRPYQLQLARVAVSIFTLVSVSTGLIYAAEHEVNPCIPDYFTALYFGLTTLTTVGFGDISPVTSQGRLVVCATILAGVAIVPAQAASLAEAYLDFQKERLSGKQQKYGRRSPPSSSSASGSVVTAASSADNDVTTSAKGGGARLCVECGAMHHRNDASFCWSCGLRLH</sequence>
<feature type="domain" description="Potassium channel" evidence="10">
    <location>
        <begin position="561"/>
        <end position="636"/>
    </location>
</feature>
<protein>
    <recommendedName>
        <fullName evidence="10">Potassium channel domain-containing protein</fullName>
    </recommendedName>
</protein>
<keyword evidence="3 9" id="KW-0812">Transmembrane</keyword>
<comment type="subcellular location">
    <subcellularLocation>
        <location evidence="1">Membrane</location>
        <topology evidence="1">Multi-pass membrane protein</topology>
    </subcellularLocation>
</comment>
<dbReference type="EMBL" id="JALLPB020000150">
    <property type="protein sequence ID" value="KAL3816416.1"/>
    <property type="molecule type" value="Genomic_DNA"/>
</dbReference>
<evidence type="ECO:0000256" key="2">
    <source>
        <dbReference type="ARBA" id="ARBA00022448"/>
    </source>
</evidence>
<comment type="caution">
    <text evidence="11">The sequence shown here is derived from an EMBL/GenBank/DDBJ whole genome shotgun (WGS) entry which is preliminary data.</text>
</comment>
<feature type="region of interest" description="Disordered" evidence="8">
    <location>
        <begin position="159"/>
        <end position="230"/>
    </location>
</feature>
<dbReference type="PANTHER" id="PTHR11537:SF254">
    <property type="entry name" value="POTASSIUM VOLTAGE-GATED CHANNEL PROTEIN SHAB"/>
    <property type="match status" value="1"/>
</dbReference>
<evidence type="ECO:0000256" key="9">
    <source>
        <dbReference type="SAM" id="Phobius"/>
    </source>
</evidence>
<feature type="region of interest" description="Disordered" evidence="8">
    <location>
        <begin position="58"/>
        <end position="119"/>
    </location>
</feature>
<feature type="region of interest" description="Disordered" evidence="8">
    <location>
        <begin position="648"/>
        <end position="668"/>
    </location>
</feature>
<dbReference type="GO" id="GO:0034220">
    <property type="term" value="P:monoatomic ion transmembrane transport"/>
    <property type="evidence" value="ECO:0007669"/>
    <property type="project" value="UniProtKB-KW"/>
</dbReference>
<feature type="compositionally biased region" description="Acidic residues" evidence="8">
    <location>
        <begin position="251"/>
        <end position="265"/>
    </location>
</feature>
<feature type="transmembrane region" description="Helical" evidence="9">
    <location>
        <begin position="553"/>
        <end position="573"/>
    </location>
</feature>
<dbReference type="AlphaFoldDB" id="A0ABD3RW50"/>
<keyword evidence="6 9" id="KW-0472">Membrane</keyword>
<keyword evidence="5" id="KW-0406">Ion transport</keyword>
<feature type="transmembrane region" description="Helical" evidence="9">
    <location>
        <begin position="426"/>
        <end position="449"/>
    </location>
</feature>
<evidence type="ECO:0000313" key="11">
    <source>
        <dbReference type="EMBL" id="KAL3816416.1"/>
    </source>
</evidence>
<evidence type="ECO:0000256" key="6">
    <source>
        <dbReference type="ARBA" id="ARBA00023136"/>
    </source>
</evidence>
<keyword evidence="7" id="KW-0407">Ion channel</keyword>
<feature type="compositionally biased region" description="Low complexity" evidence="8">
    <location>
        <begin position="11"/>
        <end position="24"/>
    </location>
</feature>
<feature type="region of interest" description="Disordered" evidence="8">
    <location>
        <begin position="1"/>
        <end position="24"/>
    </location>
</feature>
<evidence type="ECO:0000256" key="5">
    <source>
        <dbReference type="ARBA" id="ARBA00023065"/>
    </source>
</evidence>
<feature type="transmembrane region" description="Helical" evidence="9">
    <location>
        <begin position="461"/>
        <end position="483"/>
    </location>
</feature>
<dbReference type="InterPro" id="IPR013099">
    <property type="entry name" value="K_chnl_dom"/>
</dbReference>
<gene>
    <name evidence="11" type="ORF">ACHAXA_007352</name>
</gene>
<dbReference type="Pfam" id="PF07885">
    <property type="entry name" value="Ion_trans_2"/>
    <property type="match status" value="1"/>
</dbReference>
<keyword evidence="4 9" id="KW-1133">Transmembrane helix</keyword>
<feature type="compositionally biased region" description="Low complexity" evidence="8">
    <location>
        <begin position="62"/>
        <end position="77"/>
    </location>
</feature>
<evidence type="ECO:0000256" key="3">
    <source>
        <dbReference type="ARBA" id="ARBA00022692"/>
    </source>
</evidence>
<dbReference type="Proteomes" id="UP001530377">
    <property type="component" value="Unassembled WGS sequence"/>
</dbReference>
<evidence type="ECO:0000256" key="8">
    <source>
        <dbReference type="SAM" id="MobiDB-lite"/>
    </source>
</evidence>
<proteinExistence type="predicted"/>
<keyword evidence="2" id="KW-0813">Transport</keyword>
<dbReference type="InterPro" id="IPR028325">
    <property type="entry name" value="VG_K_chnl"/>
</dbReference>
<dbReference type="PRINTS" id="PR00169">
    <property type="entry name" value="KCHANNEL"/>
</dbReference>
<organism evidence="11 12">
    <name type="scientific">Cyclostephanos tholiformis</name>
    <dbReference type="NCBI Taxonomy" id="382380"/>
    <lineage>
        <taxon>Eukaryota</taxon>
        <taxon>Sar</taxon>
        <taxon>Stramenopiles</taxon>
        <taxon>Ochrophyta</taxon>
        <taxon>Bacillariophyta</taxon>
        <taxon>Coscinodiscophyceae</taxon>
        <taxon>Thalassiosirophycidae</taxon>
        <taxon>Stephanodiscales</taxon>
        <taxon>Stephanodiscaceae</taxon>
        <taxon>Cyclostephanos</taxon>
    </lineage>
</organism>
<dbReference type="PANTHER" id="PTHR11537">
    <property type="entry name" value="VOLTAGE-GATED POTASSIUM CHANNEL"/>
    <property type="match status" value="1"/>
</dbReference>
<feature type="compositionally biased region" description="Low complexity" evidence="8">
    <location>
        <begin position="655"/>
        <end position="668"/>
    </location>
</feature>
<keyword evidence="12" id="KW-1185">Reference proteome</keyword>
<feature type="transmembrane region" description="Helical" evidence="9">
    <location>
        <begin position="585"/>
        <end position="601"/>
    </location>
</feature>
<feature type="region of interest" description="Disordered" evidence="8">
    <location>
        <begin position="330"/>
        <end position="379"/>
    </location>
</feature>
<evidence type="ECO:0000313" key="12">
    <source>
        <dbReference type="Proteomes" id="UP001530377"/>
    </source>
</evidence>
<feature type="transmembrane region" description="Helical" evidence="9">
    <location>
        <begin position="395"/>
        <end position="414"/>
    </location>
</feature>
<feature type="region of interest" description="Disordered" evidence="8">
    <location>
        <begin position="243"/>
        <end position="277"/>
    </location>
</feature>
<name>A0ABD3RW50_9STRA</name>
<dbReference type="Gene3D" id="1.10.287.70">
    <property type="match status" value="1"/>
</dbReference>
<evidence type="ECO:0000259" key="10">
    <source>
        <dbReference type="Pfam" id="PF07885"/>
    </source>
</evidence>
<dbReference type="SUPFAM" id="SSF81324">
    <property type="entry name" value="Voltage-gated potassium channels"/>
    <property type="match status" value="1"/>
</dbReference>
<feature type="transmembrane region" description="Helical" evidence="9">
    <location>
        <begin position="613"/>
        <end position="634"/>
    </location>
</feature>
<evidence type="ECO:0000256" key="7">
    <source>
        <dbReference type="ARBA" id="ARBA00023303"/>
    </source>
</evidence>
<accession>A0ABD3RW50</accession>
<dbReference type="GO" id="GO:0016020">
    <property type="term" value="C:membrane"/>
    <property type="evidence" value="ECO:0007669"/>
    <property type="project" value="UniProtKB-SubCell"/>
</dbReference>